<dbReference type="EMBL" id="LNIX01000001">
    <property type="protein sequence ID" value="OXA63968.1"/>
    <property type="molecule type" value="Genomic_DNA"/>
</dbReference>
<dbReference type="Pfam" id="PF23544">
    <property type="entry name" value="AtuA_ferredoxin"/>
    <property type="match status" value="1"/>
</dbReference>
<dbReference type="AlphaFoldDB" id="A0A226F3A7"/>
<dbReference type="Pfam" id="PF07287">
    <property type="entry name" value="AtuA"/>
    <property type="match status" value="1"/>
</dbReference>
<dbReference type="PANTHER" id="PTHR47708">
    <property type="match status" value="1"/>
</dbReference>
<accession>A0A226F3A7</accession>
<evidence type="ECO:0000259" key="1">
    <source>
        <dbReference type="Pfam" id="PF07287"/>
    </source>
</evidence>
<comment type="caution">
    <text evidence="3">The sequence shown here is derived from an EMBL/GenBank/DDBJ whole genome shotgun (WGS) entry which is preliminary data.</text>
</comment>
<sequence length="627" mass="67231">MRLPFHRFSLLTPGAGIRCGRISRHANYATTTTRNKADVVRIGCASGFWGDTPTAAGQLINRGKLDFLVLDYLSEVTMSLLVASQQKNPELGGWCPDFVQSVGPLLPAVKKQGIKIVTNAGGVNPSACMKTLLGVAEKVGCTGLKVALVTGDDLLHSKDTLTLEQCPSPQTVTSANAYLGAGPISRALDLGADIVITGRCTDSALALGPLIHTYKWSPQDYDLMAKGSLAGHLIECGAQATGGIYTDWDSVSGWENNGFPIAICSSDGGITITKPEGTGGLLTRGTVGEQLVYEIGNPAAYVLPDVVCDFSNVELEEVEGGVKVSGAKGRAPTSTYKVGGTFQEGWKCTAVCPIIGPRAREKGRKTAEAILKRSSFLYKMLKLEDFKRKYVQILGSEEAYGDNARPENLATRDAVLWMAVHHSERKALEIFAKEIASAGTGMAPGLTTVISGRPKPAPLLHFFSYLFPKEKLVVKIQTSDGHEESWVDPGNDKFTGLEDLEKIGTAESTTATVPSGTYSYKLSDLAWLRSGDKGDTCNIGVIARNPDWFPYISTRLGGSEVIDYFKHKFQGVPVCKRYELRGVKGLNFVLEKSLGGGGIAALNPDPQGKGYAQMLADFVIKDVPKLK</sequence>
<dbReference type="Proteomes" id="UP000198287">
    <property type="component" value="Unassembled WGS sequence"/>
</dbReference>
<gene>
    <name evidence="3" type="ORF">Fcan01_03829</name>
</gene>
<evidence type="ECO:0000259" key="2">
    <source>
        <dbReference type="Pfam" id="PF23544"/>
    </source>
</evidence>
<dbReference type="PANTHER" id="PTHR47708:SF2">
    <property type="entry name" value="SI:CH73-132F6.5"/>
    <property type="match status" value="1"/>
</dbReference>
<keyword evidence="4" id="KW-1185">Reference proteome</keyword>
<evidence type="ECO:0000313" key="4">
    <source>
        <dbReference type="Proteomes" id="UP000198287"/>
    </source>
</evidence>
<dbReference type="OrthoDB" id="10265871at2759"/>
<evidence type="ECO:0008006" key="5">
    <source>
        <dbReference type="Google" id="ProtNLM"/>
    </source>
</evidence>
<name>A0A226F3A7_FOLCA</name>
<evidence type="ECO:0000313" key="3">
    <source>
        <dbReference type="EMBL" id="OXA63968.1"/>
    </source>
</evidence>
<proteinExistence type="predicted"/>
<feature type="domain" description="AtuA-like ferredoxin-fold" evidence="2">
    <location>
        <begin position="521"/>
        <end position="620"/>
    </location>
</feature>
<organism evidence="3 4">
    <name type="scientific">Folsomia candida</name>
    <name type="common">Springtail</name>
    <dbReference type="NCBI Taxonomy" id="158441"/>
    <lineage>
        <taxon>Eukaryota</taxon>
        <taxon>Metazoa</taxon>
        <taxon>Ecdysozoa</taxon>
        <taxon>Arthropoda</taxon>
        <taxon>Hexapoda</taxon>
        <taxon>Collembola</taxon>
        <taxon>Entomobryomorpha</taxon>
        <taxon>Isotomoidea</taxon>
        <taxon>Isotomidae</taxon>
        <taxon>Proisotominae</taxon>
        <taxon>Folsomia</taxon>
    </lineage>
</organism>
<protein>
    <recommendedName>
        <fullName evidence="5">Terpene utilization protein AtuA</fullName>
    </recommendedName>
</protein>
<dbReference type="OMA" id="YEHIGFP"/>
<dbReference type="InterPro" id="IPR010839">
    <property type="entry name" value="AtuA_N"/>
</dbReference>
<feature type="domain" description="Acyclic terpene utilisation N-terminal" evidence="1">
    <location>
        <begin position="40"/>
        <end position="476"/>
    </location>
</feature>
<reference evidence="3 4" key="1">
    <citation type="submission" date="2015-12" db="EMBL/GenBank/DDBJ databases">
        <title>The genome of Folsomia candida.</title>
        <authorList>
            <person name="Faddeeva A."/>
            <person name="Derks M.F."/>
            <person name="Anvar Y."/>
            <person name="Smit S."/>
            <person name="Van Straalen N."/>
            <person name="Roelofs D."/>
        </authorList>
    </citation>
    <scope>NUCLEOTIDE SEQUENCE [LARGE SCALE GENOMIC DNA]</scope>
    <source>
        <strain evidence="3 4">VU population</strain>
        <tissue evidence="3">Whole body</tissue>
    </source>
</reference>
<dbReference type="InterPro" id="IPR056362">
    <property type="entry name" value="AtuA-like_ferredoxin_dom"/>
</dbReference>